<feature type="transmembrane region" description="Helical" evidence="1">
    <location>
        <begin position="85"/>
        <end position="103"/>
    </location>
</feature>
<evidence type="ECO:0000313" key="3">
    <source>
        <dbReference type="Proteomes" id="UP001497480"/>
    </source>
</evidence>
<keyword evidence="1" id="KW-1133">Transmembrane helix</keyword>
<keyword evidence="1" id="KW-0812">Transmembrane</keyword>
<sequence>MEIAFLIHDFHGSRGPHPRLSKNNTRMVFEHYSVGAPMVNGSARAAYESAITVTGCTQIVFKVYTRIWKFQQDKGRVSTFKRDILILRIKCVSMGIMLIMVFGEHNFVNPAVHLSHFNKSEHNFGLPREGVKER</sequence>
<keyword evidence="3" id="KW-1185">Reference proteome</keyword>
<protein>
    <submittedName>
        <fullName evidence="2">Uncharacterized protein</fullName>
    </submittedName>
</protein>
<name>A0AAV1YG53_LUPLU</name>
<dbReference type="AlphaFoldDB" id="A0AAV1YG53"/>
<accession>A0AAV1YG53</accession>
<evidence type="ECO:0000256" key="1">
    <source>
        <dbReference type="SAM" id="Phobius"/>
    </source>
</evidence>
<reference evidence="2 3" key="1">
    <citation type="submission" date="2024-03" db="EMBL/GenBank/DDBJ databases">
        <authorList>
            <person name="Martinez-Hernandez J."/>
        </authorList>
    </citation>
    <scope>NUCLEOTIDE SEQUENCE [LARGE SCALE GENOMIC DNA]</scope>
</reference>
<gene>
    <name evidence="2" type="ORF">LLUT_LOCUS33865</name>
</gene>
<comment type="caution">
    <text evidence="2">The sequence shown here is derived from an EMBL/GenBank/DDBJ whole genome shotgun (WGS) entry which is preliminary data.</text>
</comment>
<proteinExistence type="predicted"/>
<evidence type="ECO:0000313" key="2">
    <source>
        <dbReference type="EMBL" id="CAL0332805.1"/>
    </source>
</evidence>
<dbReference type="Proteomes" id="UP001497480">
    <property type="component" value="Unassembled WGS sequence"/>
</dbReference>
<organism evidence="2 3">
    <name type="scientific">Lupinus luteus</name>
    <name type="common">European yellow lupine</name>
    <dbReference type="NCBI Taxonomy" id="3873"/>
    <lineage>
        <taxon>Eukaryota</taxon>
        <taxon>Viridiplantae</taxon>
        <taxon>Streptophyta</taxon>
        <taxon>Embryophyta</taxon>
        <taxon>Tracheophyta</taxon>
        <taxon>Spermatophyta</taxon>
        <taxon>Magnoliopsida</taxon>
        <taxon>eudicotyledons</taxon>
        <taxon>Gunneridae</taxon>
        <taxon>Pentapetalae</taxon>
        <taxon>rosids</taxon>
        <taxon>fabids</taxon>
        <taxon>Fabales</taxon>
        <taxon>Fabaceae</taxon>
        <taxon>Papilionoideae</taxon>
        <taxon>50 kb inversion clade</taxon>
        <taxon>genistoids sensu lato</taxon>
        <taxon>core genistoids</taxon>
        <taxon>Genisteae</taxon>
        <taxon>Lupinus</taxon>
    </lineage>
</organism>
<dbReference type="EMBL" id="CAXHTB010000024">
    <property type="protein sequence ID" value="CAL0332805.1"/>
    <property type="molecule type" value="Genomic_DNA"/>
</dbReference>
<keyword evidence="1" id="KW-0472">Membrane</keyword>